<keyword evidence="1" id="KW-1133">Transmembrane helix</keyword>
<feature type="transmembrane region" description="Helical" evidence="1">
    <location>
        <begin position="27"/>
        <end position="55"/>
    </location>
</feature>
<accession>A0A1X7VGY4</accession>
<sequence length="233" mass="26231">MCRSRADEDDWLLDGEGRRRKERNWTVTFCSFFFCLLYLVALVMALGSVVFFGVVQHHVSKNSKKSCILYSAYNEKINALNGSDNISCNLNIGGDVILAFLCLVLLVISLFQIVRGRWSTCCAICTLLLQILALILGLVLAIVLLSGYVITCSSTKTKPCAKLFPKHNDDNYIHISQGALSVCFCSLFASLVTQILLLCCCRKRTRSTSQKLDDNNWIDNDRIMKRNEYAVFD</sequence>
<name>A0A1X7VGY4_AMPQE</name>
<dbReference type="AlphaFoldDB" id="A0A1X7VGY4"/>
<gene>
    <name evidence="2" type="primary">100640530</name>
</gene>
<keyword evidence="1" id="KW-0472">Membrane</keyword>
<reference evidence="3" key="1">
    <citation type="journal article" date="2010" name="Nature">
        <title>The Amphimedon queenslandica genome and the evolution of animal complexity.</title>
        <authorList>
            <person name="Srivastava M."/>
            <person name="Simakov O."/>
            <person name="Chapman J."/>
            <person name="Fahey B."/>
            <person name="Gauthier M.E."/>
            <person name="Mitros T."/>
            <person name="Richards G.S."/>
            <person name="Conaco C."/>
            <person name="Dacre M."/>
            <person name="Hellsten U."/>
            <person name="Larroux C."/>
            <person name="Putnam N.H."/>
            <person name="Stanke M."/>
            <person name="Adamska M."/>
            <person name="Darling A."/>
            <person name="Degnan S.M."/>
            <person name="Oakley T.H."/>
            <person name="Plachetzki D.C."/>
            <person name="Zhai Y."/>
            <person name="Adamski M."/>
            <person name="Calcino A."/>
            <person name="Cummins S.F."/>
            <person name="Goodstein D.M."/>
            <person name="Harris C."/>
            <person name="Jackson D.J."/>
            <person name="Leys S.P."/>
            <person name="Shu S."/>
            <person name="Woodcroft B.J."/>
            <person name="Vervoort M."/>
            <person name="Kosik K.S."/>
            <person name="Manning G."/>
            <person name="Degnan B.M."/>
            <person name="Rokhsar D.S."/>
        </authorList>
    </citation>
    <scope>NUCLEOTIDE SEQUENCE [LARGE SCALE GENOMIC DNA]</scope>
</reference>
<reference evidence="2" key="2">
    <citation type="submission" date="2017-05" db="UniProtKB">
        <authorList>
            <consortium name="EnsemblMetazoa"/>
        </authorList>
    </citation>
    <scope>IDENTIFICATION</scope>
</reference>
<dbReference type="EnsemblMetazoa" id="XM_011412052.2">
    <property type="protein sequence ID" value="XP_011410354.2"/>
    <property type="gene ID" value="LOC100640530"/>
</dbReference>
<evidence type="ECO:0000256" key="1">
    <source>
        <dbReference type="SAM" id="Phobius"/>
    </source>
</evidence>
<evidence type="ECO:0000313" key="2">
    <source>
        <dbReference type="EnsemblMetazoa" id="Aqu2.1.38727_001"/>
    </source>
</evidence>
<evidence type="ECO:0000313" key="3">
    <source>
        <dbReference type="Proteomes" id="UP000007879"/>
    </source>
</evidence>
<feature type="transmembrane region" description="Helical" evidence="1">
    <location>
        <begin position="96"/>
        <end position="114"/>
    </location>
</feature>
<keyword evidence="3" id="KW-1185">Reference proteome</keyword>
<proteinExistence type="predicted"/>
<feature type="transmembrane region" description="Helical" evidence="1">
    <location>
        <begin position="121"/>
        <end position="149"/>
    </location>
</feature>
<protein>
    <submittedName>
        <fullName evidence="2">Uncharacterized protein</fullName>
    </submittedName>
</protein>
<dbReference type="InParanoid" id="A0A1X7VGY4"/>
<dbReference type="KEGG" id="aqu:100640530"/>
<keyword evidence="1" id="KW-0812">Transmembrane</keyword>
<dbReference type="EnsemblMetazoa" id="XM_019993520.1">
    <property type="protein sequence ID" value="XP_019849079.1"/>
    <property type="gene ID" value="LOC100640530"/>
</dbReference>
<organism evidence="2">
    <name type="scientific">Amphimedon queenslandica</name>
    <name type="common">Sponge</name>
    <dbReference type="NCBI Taxonomy" id="400682"/>
    <lineage>
        <taxon>Eukaryota</taxon>
        <taxon>Metazoa</taxon>
        <taxon>Porifera</taxon>
        <taxon>Demospongiae</taxon>
        <taxon>Heteroscleromorpha</taxon>
        <taxon>Haplosclerida</taxon>
        <taxon>Niphatidae</taxon>
        <taxon>Amphimedon</taxon>
    </lineage>
</organism>
<feature type="transmembrane region" description="Helical" evidence="1">
    <location>
        <begin position="179"/>
        <end position="201"/>
    </location>
</feature>
<dbReference type="Proteomes" id="UP000007879">
    <property type="component" value="Unassembled WGS sequence"/>
</dbReference>
<dbReference type="EnsemblMetazoa" id="Aqu2.1.38727_001">
    <property type="protein sequence ID" value="Aqu2.1.38727_001"/>
    <property type="gene ID" value="Aqu2.1.38727"/>
</dbReference>